<name>A0A852YA80_9MICO</name>
<organism evidence="3 4">
    <name type="scientific">Schumannella luteola</name>
    <dbReference type="NCBI Taxonomy" id="472059"/>
    <lineage>
        <taxon>Bacteria</taxon>
        <taxon>Bacillati</taxon>
        <taxon>Actinomycetota</taxon>
        <taxon>Actinomycetes</taxon>
        <taxon>Micrococcales</taxon>
        <taxon>Microbacteriaceae</taxon>
        <taxon>Schumannella</taxon>
    </lineage>
</organism>
<evidence type="ECO:0000256" key="1">
    <source>
        <dbReference type="ARBA" id="ARBA00023002"/>
    </source>
</evidence>
<dbReference type="InterPro" id="IPR051267">
    <property type="entry name" value="STEAP_metalloreductase"/>
</dbReference>
<gene>
    <name evidence="3" type="ORF">BJ979_000810</name>
</gene>
<keyword evidence="1" id="KW-0560">Oxidoreductase</keyword>
<reference evidence="3 4" key="1">
    <citation type="submission" date="2020-07" db="EMBL/GenBank/DDBJ databases">
        <title>Sequencing the genomes of 1000 actinobacteria strains.</title>
        <authorList>
            <person name="Klenk H.-P."/>
        </authorList>
    </citation>
    <scope>NUCLEOTIDE SEQUENCE [LARGE SCALE GENOMIC DNA]</scope>
    <source>
        <strain evidence="3 4">DSM 23141</strain>
    </source>
</reference>
<dbReference type="InterPro" id="IPR028939">
    <property type="entry name" value="P5C_Rdtase_cat_N"/>
</dbReference>
<evidence type="ECO:0000313" key="4">
    <source>
        <dbReference type="Proteomes" id="UP000553888"/>
    </source>
</evidence>
<dbReference type="RefSeq" id="WP_179565434.1">
    <property type="nucleotide sequence ID" value="NZ_JACBZY010000001.1"/>
</dbReference>
<protein>
    <recommendedName>
        <fullName evidence="2">Pyrroline-5-carboxylate reductase catalytic N-terminal domain-containing protein</fullName>
    </recommendedName>
</protein>
<dbReference type="EMBL" id="JACBZY010000001">
    <property type="protein sequence ID" value="NYG98184.1"/>
    <property type="molecule type" value="Genomic_DNA"/>
</dbReference>
<keyword evidence="4" id="KW-1185">Reference proteome</keyword>
<evidence type="ECO:0000259" key="2">
    <source>
        <dbReference type="Pfam" id="PF03807"/>
    </source>
</evidence>
<dbReference type="PANTHER" id="PTHR14239">
    <property type="entry name" value="DUDULIN-RELATED"/>
    <property type="match status" value="1"/>
</dbReference>
<dbReference type="SUPFAM" id="SSF51735">
    <property type="entry name" value="NAD(P)-binding Rossmann-fold domains"/>
    <property type="match status" value="1"/>
</dbReference>
<accession>A0A852YA80</accession>
<proteinExistence type="predicted"/>
<dbReference type="AlphaFoldDB" id="A0A852YA80"/>
<sequence length="202" mass="20750">MRITILGTGQVGITLAGGLIRAGHDVVFGSRTPDAKELPAPALEPAAAIDGADLVVSALQASVSLEVLPTLADALDGTVLIDLGNAVTPAFELMYPNSSLGEKLQQALPRTRVVKSLNSLALVTAVDPGALASTSNVFLSGDDESAKQLVSGVLADLGWAPSQQIDLGGIATAKGPEHWFVLYAILMMQRGPSFNLGIIPAS</sequence>
<dbReference type="Proteomes" id="UP000553888">
    <property type="component" value="Unassembled WGS sequence"/>
</dbReference>
<dbReference type="InterPro" id="IPR036291">
    <property type="entry name" value="NAD(P)-bd_dom_sf"/>
</dbReference>
<feature type="domain" description="Pyrroline-5-carboxylate reductase catalytic N-terminal" evidence="2">
    <location>
        <begin position="2"/>
        <end position="85"/>
    </location>
</feature>
<dbReference type="Pfam" id="PF03807">
    <property type="entry name" value="F420_oxidored"/>
    <property type="match status" value="1"/>
</dbReference>
<evidence type="ECO:0000313" key="3">
    <source>
        <dbReference type="EMBL" id="NYG98184.1"/>
    </source>
</evidence>
<comment type="caution">
    <text evidence="3">The sequence shown here is derived from an EMBL/GenBank/DDBJ whole genome shotgun (WGS) entry which is preliminary data.</text>
</comment>
<dbReference type="Gene3D" id="3.40.50.720">
    <property type="entry name" value="NAD(P)-binding Rossmann-like Domain"/>
    <property type="match status" value="1"/>
</dbReference>
<dbReference type="GO" id="GO:0016491">
    <property type="term" value="F:oxidoreductase activity"/>
    <property type="evidence" value="ECO:0007669"/>
    <property type="project" value="UniProtKB-KW"/>
</dbReference>